<evidence type="ECO:0000313" key="1">
    <source>
        <dbReference type="EMBL" id="KGN00824.1"/>
    </source>
</evidence>
<dbReference type="AlphaFoldDB" id="A0A0A0IJR0"/>
<proteinExistence type="predicted"/>
<protein>
    <recommendedName>
        <fullName evidence="3">Phage protein</fullName>
    </recommendedName>
</protein>
<reference evidence="1 2" key="1">
    <citation type="submission" date="2014-01" db="EMBL/GenBank/DDBJ databases">
        <title>Plasmidome dynamics in the species complex Clostridium novyi sensu lato converts strains of independent lineages into distinctly different pathogens.</title>
        <authorList>
            <person name="Skarin H."/>
            <person name="Segerman B."/>
        </authorList>
    </citation>
    <scope>NUCLEOTIDE SEQUENCE [LARGE SCALE GENOMIC DNA]</scope>
    <source>
        <strain evidence="1 2">DC5</strain>
    </source>
</reference>
<dbReference type="EMBL" id="JDRY01000015">
    <property type="protein sequence ID" value="KGN00824.1"/>
    <property type="molecule type" value="Genomic_DNA"/>
</dbReference>
<dbReference type="Proteomes" id="UP000030014">
    <property type="component" value="Unassembled WGS sequence"/>
</dbReference>
<organism evidence="1 2">
    <name type="scientific">Clostridium botulinum C/D str. DC5</name>
    <dbReference type="NCBI Taxonomy" id="1443128"/>
    <lineage>
        <taxon>Bacteria</taxon>
        <taxon>Bacillati</taxon>
        <taxon>Bacillota</taxon>
        <taxon>Clostridia</taxon>
        <taxon>Eubacteriales</taxon>
        <taxon>Clostridiaceae</taxon>
        <taxon>Clostridium</taxon>
    </lineage>
</organism>
<sequence length="111" mass="12787">MIAVLNKNILKINGITYHFKITNRTILRIDKKYGRYPEIIKGMMEGEDFFTNALKILSCSCMEKEWDIDELIDSLTGQQLNFIIPSLVADVYFEYIGAGEAQEEGTEEEKK</sequence>
<evidence type="ECO:0008006" key="3">
    <source>
        <dbReference type="Google" id="ProtNLM"/>
    </source>
</evidence>
<gene>
    <name evidence="1" type="ORF">Z955_02375</name>
</gene>
<comment type="caution">
    <text evidence="1">The sequence shown here is derived from an EMBL/GenBank/DDBJ whole genome shotgun (WGS) entry which is preliminary data.</text>
</comment>
<dbReference type="RefSeq" id="WP_039259075.1">
    <property type="nucleotide sequence ID" value="NZ_JDRY01000015.1"/>
</dbReference>
<name>A0A0A0IJR0_CLOBO</name>
<accession>A0A0A0IJR0</accession>
<evidence type="ECO:0000313" key="2">
    <source>
        <dbReference type="Proteomes" id="UP000030014"/>
    </source>
</evidence>